<feature type="coiled-coil region" evidence="1">
    <location>
        <begin position="86"/>
        <end position="120"/>
    </location>
</feature>
<dbReference type="AlphaFoldDB" id="A0A0C9LUW4"/>
<reference evidence="2" key="1">
    <citation type="submission" date="2014-09" db="EMBL/GenBank/DDBJ databases">
        <title>Draft genome sequence of an oleaginous Mucoromycotina fungus Mucor ambiguus NBRC6742.</title>
        <authorList>
            <person name="Takeda I."/>
            <person name="Yamane N."/>
            <person name="Morita T."/>
            <person name="Tamano K."/>
            <person name="Machida M."/>
            <person name="Baker S."/>
            <person name="Koike H."/>
        </authorList>
    </citation>
    <scope>NUCLEOTIDE SEQUENCE</scope>
    <source>
        <strain evidence="2">NBRC 6742</strain>
    </source>
</reference>
<organism evidence="2">
    <name type="scientific">Mucor ambiguus</name>
    <dbReference type="NCBI Taxonomy" id="91626"/>
    <lineage>
        <taxon>Eukaryota</taxon>
        <taxon>Fungi</taxon>
        <taxon>Fungi incertae sedis</taxon>
        <taxon>Mucoromycota</taxon>
        <taxon>Mucoromycotina</taxon>
        <taxon>Mucoromycetes</taxon>
        <taxon>Mucorales</taxon>
        <taxon>Mucorineae</taxon>
        <taxon>Mucoraceae</taxon>
        <taxon>Mucor</taxon>
    </lineage>
</organism>
<dbReference type="OrthoDB" id="10439548at2759"/>
<keyword evidence="1" id="KW-0175">Coiled coil</keyword>
<proteinExistence type="predicted"/>
<keyword evidence="3" id="KW-1185">Reference proteome</keyword>
<dbReference type="EMBL" id="DF836389">
    <property type="protein sequence ID" value="GAN05730.1"/>
    <property type="molecule type" value="Genomic_DNA"/>
</dbReference>
<protein>
    <submittedName>
        <fullName evidence="2">Uncharacterized protein</fullName>
    </submittedName>
</protein>
<evidence type="ECO:0000313" key="3">
    <source>
        <dbReference type="Proteomes" id="UP000053815"/>
    </source>
</evidence>
<feature type="coiled-coil region" evidence="1">
    <location>
        <begin position="1"/>
        <end position="42"/>
    </location>
</feature>
<evidence type="ECO:0000256" key="1">
    <source>
        <dbReference type="SAM" id="Coils"/>
    </source>
</evidence>
<gene>
    <name evidence="2" type="ORF">MAM1_0100d05204</name>
</gene>
<sequence length="145" mass="16635">MKNLKRIISDQRLEINRLNAVVHSLERQIHDLENSLEEQKQTSEANPSLEAQTSNVTEYIEECDASSFLDKLKQQTKFFEHCATNFKRLKDDVKEKEAAFKRTEAEFRQEEEKIKALDLEVAKCCNAAQQISSTILATSLTLDGD</sequence>
<name>A0A0C9LUW4_9FUNG</name>
<evidence type="ECO:0000313" key="2">
    <source>
        <dbReference type="EMBL" id="GAN05730.1"/>
    </source>
</evidence>
<dbReference type="Proteomes" id="UP000053815">
    <property type="component" value="Unassembled WGS sequence"/>
</dbReference>
<accession>A0A0C9LUW4</accession>